<dbReference type="PANTHER" id="PTHR43537">
    <property type="entry name" value="TRANSCRIPTIONAL REGULATOR, GNTR FAMILY"/>
    <property type="match status" value="1"/>
</dbReference>
<keyword evidence="2" id="KW-0238">DNA-binding</keyword>
<evidence type="ECO:0000259" key="5">
    <source>
        <dbReference type="PROSITE" id="PS50949"/>
    </source>
</evidence>
<evidence type="ECO:0000256" key="1">
    <source>
        <dbReference type="ARBA" id="ARBA00023015"/>
    </source>
</evidence>
<dbReference type="SMART" id="SM00345">
    <property type="entry name" value="HTH_GNTR"/>
    <property type="match status" value="1"/>
</dbReference>
<dbReference type="SUPFAM" id="SSF46785">
    <property type="entry name" value="Winged helix' DNA-binding domain"/>
    <property type="match status" value="1"/>
</dbReference>
<name>A0A6J5FXP5_9BURK</name>
<dbReference type="PROSITE" id="PS50949">
    <property type="entry name" value="HTH_GNTR"/>
    <property type="match status" value="1"/>
</dbReference>
<evidence type="ECO:0000256" key="3">
    <source>
        <dbReference type="ARBA" id="ARBA00023163"/>
    </source>
</evidence>
<dbReference type="SMART" id="SM00895">
    <property type="entry name" value="FCD"/>
    <property type="match status" value="1"/>
</dbReference>
<dbReference type="Pfam" id="PF07729">
    <property type="entry name" value="FCD"/>
    <property type="match status" value="1"/>
</dbReference>
<feature type="region of interest" description="Disordered" evidence="4">
    <location>
        <begin position="21"/>
        <end position="48"/>
    </location>
</feature>
<dbReference type="GO" id="GO:0003677">
    <property type="term" value="F:DNA binding"/>
    <property type="evidence" value="ECO:0007669"/>
    <property type="project" value="UniProtKB-KW"/>
</dbReference>
<evidence type="ECO:0000313" key="7">
    <source>
        <dbReference type="Proteomes" id="UP000494252"/>
    </source>
</evidence>
<reference evidence="6 7" key="1">
    <citation type="submission" date="2020-04" db="EMBL/GenBank/DDBJ databases">
        <authorList>
            <person name="De Canck E."/>
        </authorList>
    </citation>
    <scope>NUCLEOTIDE SEQUENCE [LARGE SCALE GENOMIC DNA]</scope>
    <source>
        <strain evidence="6 7">LMG 27177</strain>
    </source>
</reference>
<dbReference type="RefSeq" id="WP_175159325.1">
    <property type="nucleotide sequence ID" value="NZ_CADIKI010000005.1"/>
</dbReference>
<evidence type="ECO:0000313" key="6">
    <source>
        <dbReference type="EMBL" id="CAB3787000.1"/>
    </source>
</evidence>
<dbReference type="Pfam" id="PF00392">
    <property type="entry name" value="GntR"/>
    <property type="match status" value="1"/>
</dbReference>
<dbReference type="PANTHER" id="PTHR43537:SF49">
    <property type="entry name" value="TRANSCRIPTIONAL REGULATORY PROTEIN"/>
    <property type="match status" value="1"/>
</dbReference>
<gene>
    <name evidence="6" type="ORF">LMG27177_02120</name>
</gene>
<dbReference type="InterPro" id="IPR036390">
    <property type="entry name" value="WH_DNA-bd_sf"/>
</dbReference>
<keyword evidence="3" id="KW-0804">Transcription</keyword>
<organism evidence="6 7">
    <name type="scientific">Paraburkholderia fynbosensis</name>
    <dbReference type="NCBI Taxonomy" id="1200993"/>
    <lineage>
        <taxon>Bacteria</taxon>
        <taxon>Pseudomonadati</taxon>
        <taxon>Pseudomonadota</taxon>
        <taxon>Betaproteobacteria</taxon>
        <taxon>Burkholderiales</taxon>
        <taxon>Burkholderiaceae</taxon>
        <taxon>Paraburkholderia</taxon>
    </lineage>
</organism>
<dbReference type="AlphaFoldDB" id="A0A6J5FXP5"/>
<proteinExistence type="predicted"/>
<dbReference type="InterPro" id="IPR011711">
    <property type="entry name" value="GntR_C"/>
</dbReference>
<dbReference type="SUPFAM" id="SSF48008">
    <property type="entry name" value="GntR ligand-binding domain-like"/>
    <property type="match status" value="1"/>
</dbReference>
<dbReference type="Proteomes" id="UP000494252">
    <property type="component" value="Unassembled WGS sequence"/>
</dbReference>
<evidence type="ECO:0000256" key="4">
    <source>
        <dbReference type="SAM" id="MobiDB-lite"/>
    </source>
</evidence>
<dbReference type="InterPro" id="IPR000524">
    <property type="entry name" value="Tscrpt_reg_HTH_GntR"/>
</dbReference>
<keyword evidence="1" id="KW-0805">Transcription regulation</keyword>
<dbReference type="Gene3D" id="1.20.120.530">
    <property type="entry name" value="GntR ligand-binding domain-like"/>
    <property type="match status" value="1"/>
</dbReference>
<dbReference type="EMBL" id="CADIKI010000005">
    <property type="protein sequence ID" value="CAB3787000.1"/>
    <property type="molecule type" value="Genomic_DNA"/>
</dbReference>
<dbReference type="Gene3D" id="1.10.10.10">
    <property type="entry name" value="Winged helix-like DNA-binding domain superfamily/Winged helix DNA-binding domain"/>
    <property type="match status" value="1"/>
</dbReference>
<dbReference type="InterPro" id="IPR036388">
    <property type="entry name" value="WH-like_DNA-bd_sf"/>
</dbReference>
<dbReference type="InterPro" id="IPR008920">
    <property type="entry name" value="TF_FadR/GntR_C"/>
</dbReference>
<keyword evidence="7" id="KW-1185">Reference proteome</keyword>
<dbReference type="GO" id="GO:0003700">
    <property type="term" value="F:DNA-binding transcription factor activity"/>
    <property type="evidence" value="ECO:0007669"/>
    <property type="project" value="InterPro"/>
</dbReference>
<evidence type="ECO:0000256" key="2">
    <source>
        <dbReference type="ARBA" id="ARBA00023125"/>
    </source>
</evidence>
<accession>A0A6J5FXP5</accession>
<feature type="domain" description="HTH gntR-type" evidence="5">
    <location>
        <begin position="48"/>
        <end position="115"/>
    </location>
</feature>
<sequence>MTQRRLIPVSPPDLDANAAVGNAAARQPAGEDGPHETNAHRARAPGAASQTERALLGLRELIVEGHLVAGARISELWVVDRLGVSRTPVRAALNRLEEEGLLEPIASGGFAVRSFTVEDIGDSIELRGTLEGLAARLAAERGVDAVQLQKLHACIDEIDVILAGELTDDAFSAYVDANRRLHALLAAASNSSVIERQIERVMTMPFASPSAFVMAQSIDASARDMLRIAQSQHRAVVESIERREGARAEALMREHARIAQRNLHAALENQNAMTQVPGGKLIRLPIGR</sequence>
<protein>
    <recommendedName>
        <fullName evidence="5">HTH gntR-type domain-containing protein</fullName>
    </recommendedName>
</protein>